<sequence length="223" mass="25078">MWRGVSILAETVENEAFGRNSSVLELEYLRTRMALPSDPALEPTRTPLRSFSPVRLYRSDNGHHVGRFWISCEVMYDWTTSINLQRIIQLISHKVDMTRHPIIPSTNQSATNHSTYQPQGGYDMISHHPISQSICNEPFNLSATSSCGTFHTLFPPLALIAWRLSRGRPALSPCCIPTPAHRMTFYNINYASLVTLLPHVGGAVETEETKLWAVSTRTSLQPS</sequence>
<organism evidence="1 2">
    <name type="scientific">Elysia crispata</name>
    <name type="common">lettuce slug</name>
    <dbReference type="NCBI Taxonomy" id="231223"/>
    <lineage>
        <taxon>Eukaryota</taxon>
        <taxon>Metazoa</taxon>
        <taxon>Spiralia</taxon>
        <taxon>Lophotrochozoa</taxon>
        <taxon>Mollusca</taxon>
        <taxon>Gastropoda</taxon>
        <taxon>Heterobranchia</taxon>
        <taxon>Euthyneura</taxon>
        <taxon>Panpulmonata</taxon>
        <taxon>Sacoglossa</taxon>
        <taxon>Placobranchoidea</taxon>
        <taxon>Plakobranchidae</taxon>
        <taxon>Elysia</taxon>
    </lineage>
</organism>
<evidence type="ECO:0000313" key="2">
    <source>
        <dbReference type="Proteomes" id="UP001283361"/>
    </source>
</evidence>
<evidence type="ECO:0000313" key="1">
    <source>
        <dbReference type="EMBL" id="KAK3798162.1"/>
    </source>
</evidence>
<dbReference type="EMBL" id="JAWDGP010000711">
    <property type="protein sequence ID" value="KAK3798162.1"/>
    <property type="molecule type" value="Genomic_DNA"/>
</dbReference>
<gene>
    <name evidence="1" type="ORF">RRG08_062760</name>
</gene>
<name>A0AAE1B3Y6_9GAST</name>
<dbReference type="Proteomes" id="UP001283361">
    <property type="component" value="Unassembled WGS sequence"/>
</dbReference>
<comment type="caution">
    <text evidence="1">The sequence shown here is derived from an EMBL/GenBank/DDBJ whole genome shotgun (WGS) entry which is preliminary data.</text>
</comment>
<protein>
    <submittedName>
        <fullName evidence="1">Uncharacterized protein</fullName>
    </submittedName>
</protein>
<proteinExistence type="predicted"/>
<keyword evidence="2" id="KW-1185">Reference proteome</keyword>
<dbReference type="AlphaFoldDB" id="A0AAE1B3Y6"/>
<accession>A0AAE1B3Y6</accession>
<reference evidence="1" key="1">
    <citation type="journal article" date="2023" name="G3 (Bethesda)">
        <title>A reference genome for the long-term kleptoplast-retaining sea slug Elysia crispata morphotype clarki.</title>
        <authorList>
            <person name="Eastman K.E."/>
            <person name="Pendleton A.L."/>
            <person name="Shaikh M.A."/>
            <person name="Suttiyut T."/>
            <person name="Ogas R."/>
            <person name="Tomko P."/>
            <person name="Gavelis G."/>
            <person name="Widhalm J.R."/>
            <person name="Wisecaver J.H."/>
        </authorList>
    </citation>
    <scope>NUCLEOTIDE SEQUENCE</scope>
    <source>
        <strain evidence="1">ECLA1</strain>
    </source>
</reference>